<gene>
    <name evidence="4" type="ORF">DSM106972_021380</name>
</gene>
<dbReference type="AlphaFoldDB" id="A0A3S1APJ1"/>
<dbReference type="NCBIfam" id="TIGR01007">
    <property type="entry name" value="eps_fam"/>
    <property type="match status" value="1"/>
</dbReference>
<evidence type="ECO:0000313" key="4">
    <source>
        <dbReference type="EMBL" id="RUT07878.1"/>
    </source>
</evidence>
<evidence type="ECO:0000313" key="5">
    <source>
        <dbReference type="Proteomes" id="UP000271624"/>
    </source>
</evidence>
<dbReference type="Gene3D" id="3.40.50.300">
    <property type="entry name" value="P-loop containing nucleotide triphosphate hydrolases"/>
    <property type="match status" value="1"/>
</dbReference>
<dbReference type="PANTHER" id="PTHR32309">
    <property type="entry name" value="TYROSINE-PROTEIN KINASE"/>
    <property type="match status" value="1"/>
</dbReference>
<evidence type="ECO:0000256" key="1">
    <source>
        <dbReference type="ARBA" id="ARBA00022741"/>
    </source>
</evidence>
<dbReference type="GO" id="GO:0005524">
    <property type="term" value="F:ATP binding"/>
    <property type="evidence" value="ECO:0007669"/>
    <property type="project" value="UniProtKB-KW"/>
</dbReference>
<keyword evidence="2" id="KW-0067">ATP-binding</keyword>
<reference evidence="4" key="2">
    <citation type="journal article" date="2019" name="Genome Biol. Evol.">
        <title>Day and night: Metabolic profiles and evolutionary relationships of six axenic non-marine cyanobacteria.</title>
        <authorList>
            <person name="Will S.E."/>
            <person name="Henke P."/>
            <person name="Boedeker C."/>
            <person name="Huang S."/>
            <person name="Brinkmann H."/>
            <person name="Rohde M."/>
            <person name="Jarek M."/>
            <person name="Friedl T."/>
            <person name="Seufert S."/>
            <person name="Schumacher M."/>
            <person name="Overmann J."/>
            <person name="Neumann-Schaal M."/>
            <person name="Petersen J."/>
        </authorList>
    </citation>
    <scope>NUCLEOTIDE SEQUENCE [LARGE SCALE GENOMIC DNA]</scope>
    <source>
        <strain evidence="4">PCC 7102</strain>
    </source>
</reference>
<dbReference type="GO" id="GO:0004713">
    <property type="term" value="F:protein tyrosine kinase activity"/>
    <property type="evidence" value="ECO:0007669"/>
    <property type="project" value="TreeGrafter"/>
</dbReference>
<protein>
    <submittedName>
        <fullName evidence="4">Uncharacterized protein</fullName>
    </submittedName>
</protein>
<dbReference type="InterPro" id="IPR027417">
    <property type="entry name" value="P-loop_NTPase"/>
</dbReference>
<proteinExistence type="predicted"/>
<keyword evidence="3" id="KW-0175">Coiled coil</keyword>
<keyword evidence="1" id="KW-0547">Nucleotide-binding</keyword>
<dbReference type="CDD" id="cd05387">
    <property type="entry name" value="BY-kinase"/>
    <property type="match status" value="1"/>
</dbReference>
<dbReference type="InterPro" id="IPR050445">
    <property type="entry name" value="Bact_polysacc_biosynth/exp"/>
</dbReference>
<keyword evidence="5" id="KW-1185">Reference proteome</keyword>
<organism evidence="4 5">
    <name type="scientific">Dulcicalothrix desertica PCC 7102</name>
    <dbReference type="NCBI Taxonomy" id="232991"/>
    <lineage>
        <taxon>Bacteria</taxon>
        <taxon>Bacillati</taxon>
        <taxon>Cyanobacteriota</taxon>
        <taxon>Cyanophyceae</taxon>
        <taxon>Nostocales</taxon>
        <taxon>Calotrichaceae</taxon>
        <taxon>Dulcicalothrix</taxon>
    </lineage>
</organism>
<dbReference type="Proteomes" id="UP000271624">
    <property type="component" value="Unassembled WGS sequence"/>
</dbReference>
<accession>A0A3S1APJ1</accession>
<dbReference type="InterPro" id="IPR005702">
    <property type="entry name" value="Wzc-like_C"/>
</dbReference>
<comment type="caution">
    <text evidence="4">The sequence shown here is derived from an EMBL/GenBank/DDBJ whole genome shotgun (WGS) entry which is preliminary data.</text>
</comment>
<dbReference type="OrthoDB" id="580971at2"/>
<evidence type="ECO:0000256" key="2">
    <source>
        <dbReference type="ARBA" id="ARBA00022840"/>
    </source>
</evidence>
<feature type="coiled-coil region" evidence="3">
    <location>
        <begin position="181"/>
        <end position="215"/>
    </location>
</feature>
<reference evidence="4" key="1">
    <citation type="submission" date="2018-12" db="EMBL/GenBank/DDBJ databases">
        <authorList>
            <person name="Will S."/>
            <person name="Neumann-Schaal M."/>
            <person name="Henke P."/>
        </authorList>
    </citation>
    <scope>NUCLEOTIDE SEQUENCE</scope>
    <source>
        <strain evidence="4">PCC 7102</strain>
    </source>
</reference>
<sequence>MIQTTVNPIFNSPPPDNNDPGYGQLLAVLIRRLPWFLAVFLSSLAITAFITKNASPTYKSSMQFLVEPNYQGKTPQGGGAQTQENQFTDPSVQVDTATQLNLMRNSEHIEKAVKELDREYPGITIGDIRKALVLSQVKEKDDNQATKIFQIEYTDKDKIKTQRVLEVLQKVYLDYNKEQQKDRLKRGLKVINEQLEKVRKELADSETRLLRFRKTQNLTDPESEVKTLEQSLTSIQQDGRNIRAQYQEAVARYESLQQQLKRTPQNALVSARLSQSTRYQAMLNEIQKTDLALAKERLVYTDEAPNVRKLIEQRQQQQQLLQQEVGSTLGGNASAVNLDPQNLRSQGNDSQIDLNLASKLVESQTDILGLQARYQSLGEKEQQLRNDLKRFPALLAEYNRLQPLVQLNRERYNQLLKAEQQVRQELDKGQFDWKVVEKPQLGAFMGPFMQQNLLLGGVVGLILGGIAAAVREASDDSVHTTAELEKQIALPLLGTTPKLPPAKNRESVIKLPFGKPEVLSPWTIQVLQSPPRWESLDLIFKNIELLNTVAALKSLMVTSALPDDGKSALSLGLAMSAARLHKRVLLIDANLREPTLHKQLNLPNEQGLSSLLASDVDLPSQISIQTSGSSYIDILTAGPLPADPAHLLSSPRMKQLMAAFEANYDLVLVDAPPVLGLVDALLAGSACRSTVMVASIGRVTRTQLTQATGMLNRLNLIGVVANGVSSTAATYIPYATQQQQRLALKPGEDN</sequence>
<evidence type="ECO:0000256" key="3">
    <source>
        <dbReference type="SAM" id="Coils"/>
    </source>
</evidence>
<name>A0A3S1APJ1_9CYAN</name>
<dbReference type="RefSeq" id="WP_127080724.1">
    <property type="nucleotide sequence ID" value="NZ_RSCL01000004.1"/>
</dbReference>
<dbReference type="EMBL" id="RSCL01000004">
    <property type="protein sequence ID" value="RUT07878.1"/>
    <property type="molecule type" value="Genomic_DNA"/>
</dbReference>
<dbReference type="GO" id="GO:0005886">
    <property type="term" value="C:plasma membrane"/>
    <property type="evidence" value="ECO:0007669"/>
    <property type="project" value="TreeGrafter"/>
</dbReference>
<dbReference type="PANTHER" id="PTHR32309:SF13">
    <property type="entry name" value="FERRIC ENTEROBACTIN TRANSPORT PROTEIN FEPE"/>
    <property type="match status" value="1"/>
</dbReference>
<dbReference type="SUPFAM" id="SSF52540">
    <property type="entry name" value="P-loop containing nucleoside triphosphate hydrolases"/>
    <property type="match status" value="1"/>
</dbReference>